<dbReference type="FunCoup" id="A0A7R8UL40">
    <property type="interactions" value="4"/>
</dbReference>
<accession>A0A7R8UL40</accession>
<gene>
    <name evidence="3" type="ORF">HERILL_LOCUS5874</name>
</gene>
<evidence type="ECO:0000256" key="1">
    <source>
        <dbReference type="SAM" id="MobiDB-lite"/>
    </source>
</evidence>
<dbReference type="OMA" id="EPVYVWI"/>
<dbReference type="PANTHER" id="PTHR41155">
    <property type="entry name" value="FI19525P1"/>
    <property type="match status" value="1"/>
</dbReference>
<keyword evidence="2" id="KW-1133">Transmembrane helix</keyword>
<protein>
    <submittedName>
        <fullName evidence="3">Uncharacterized protein</fullName>
    </submittedName>
</protein>
<feature type="compositionally biased region" description="Polar residues" evidence="1">
    <location>
        <begin position="142"/>
        <end position="153"/>
    </location>
</feature>
<dbReference type="EMBL" id="LR899010">
    <property type="protein sequence ID" value="CAD7082873.1"/>
    <property type="molecule type" value="Genomic_DNA"/>
</dbReference>
<keyword evidence="2" id="KW-0812">Transmembrane</keyword>
<dbReference type="AlphaFoldDB" id="A0A7R8UL40"/>
<feature type="compositionally biased region" description="Basic residues" evidence="1">
    <location>
        <begin position="1"/>
        <end position="11"/>
    </location>
</feature>
<dbReference type="InParanoid" id="A0A7R8UL40"/>
<sequence>MHERRVKKVKSGHYVATHGRLTPDPPYVHSNRGYSTDGEESHRAPSERTLSEYTVANERTSSPHHTSRKSRANGVDNGGPRSLGSPPTRIPPRAPSALSYDHGGDNGSDIYVTSAAYKAPSEISRYSAHRSQSRGGPRSIYSVASSAKTGRSNRSQRLRGAKVEAMSAPNPFCPNVKGVCCLMLLLNLGLILVTLGFVIVIQFFEPLFVWVLGIIFLIFGFLTLIGSMVYCVYVCRDVKTPSQIRNEDLYWTKHWQKNIGYTPQEINYKADKYDGYSDRYSVSKMSGKYSDRESNRY</sequence>
<keyword evidence="2" id="KW-0472">Membrane</keyword>
<dbReference type="PANTHER" id="PTHR41155:SF1">
    <property type="entry name" value="FI19525P1"/>
    <property type="match status" value="1"/>
</dbReference>
<feature type="transmembrane region" description="Helical" evidence="2">
    <location>
        <begin position="179"/>
        <end position="201"/>
    </location>
</feature>
<reference evidence="3 4" key="1">
    <citation type="submission" date="2020-11" db="EMBL/GenBank/DDBJ databases">
        <authorList>
            <person name="Wallbank WR R."/>
            <person name="Pardo Diaz C."/>
            <person name="Kozak K."/>
            <person name="Martin S."/>
            <person name="Jiggins C."/>
            <person name="Moest M."/>
            <person name="Warren A I."/>
            <person name="Generalovic N T."/>
            <person name="Byers J.R.P. K."/>
            <person name="Montejo-Kovacevich G."/>
            <person name="Yen C E."/>
        </authorList>
    </citation>
    <scope>NUCLEOTIDE SEQUENCE [LARGE SCALE GENOMIC DNA]</scope>
</reference>
<feature type="transmembrane region" description="Helical" evidence="2">
    <location>
        <begin position="207"/>
        <end position="235"/>
    </location>
</feature>
<feature type="compositionally biased region" description="Basic and acidic residues" evidence="1">
    <location>
        <begin position="39"/>
        <end position="50"/>
    </location>
</feature>
<feature type="region of interest" description="Disordered" evidence="1">
    <location>
        <begin position="126"/>
        <end position="156"/>
    </location>
</feature>
<evidence type="ECO:0000313" key="4">
    <source>
        <dbReference type="Proteomes" id="UP000594454"/>
    </source>
</evidence>
<proteinExistence type="predicted"/>
<evidence type="ECO:0000313" key="3">
    <source>
        <dbReference type="EMBL" id="CAD7082873.1"/>
    </source>
</evidence>
<keyword evidence="4" id="KW-1185">Reference proteome</keyword>
<evidence type="ECO:0000256" key="2">
    <source>
        <dbReference type="SAM" id="Phobius"/>
    </source>
</evidence>
<organism evidence="3 4">
    <name type="scientific">Hermetia illucens</name>
    <name type="common">Black soldier fly</name>
    <dbReference type="NCBI Taxonomy" id="343691"/>
    <lineage>
        <taxon>Eukaryota</taxon>
        <taxon>Metazoa</taxon>
        <taxon>Ecdysozoa</taxon>
        <taxon>Arthropoda</taxon>
        <taxon>Hexapoda</taxon>
        <taxon>Insecta</taxon>
        <taxon>Pterygota</taxon>
        <taxon>Neoptera</taxon>
        <taxon>Endopterygota</taxon>
        <taxon>Diptera</taxon>
        <taxon>Brachycera</taxon>
        <taxon>Stratiomyomorpha</taxon>
        <taxon>Stratiomyidae</taxon>
        <taxon>Hermetiinae</taxon>
        <taxon>Hermetia</taxon>
    </lineage>
</organism>
<feature type="compositionally biased region" description="Polar residues" evidence="1">
    <location>
        <begin position="51"/>
        <end position="64"/>
    </location>
</feature>
<name>A0A7R8UL40_HERIL</name>
<feature type="region of interest" description="Disordered" evidence="1">
    <location>
        <begin position="1"/>
        <end position="103"/>
    </location>
</feature>
<dbReference type="Proteomes" id="UP000594454">
    <property type="component" value="Chromosome 2"/>
</dbReference>
<dbReference type="OrthoDB" id="8188414at2759"/>